<comment type="caution">
    <text evidence="1">The sequence shown here is derived from an EMBL/GenBank/DDBJ whole genome shotgun (WGS) entry which is preliminary data.</text>
</comment>
<dbReference type="EMBL" id="JAHYIQ010000005">
    <property type="protein sequence ID" value="KAK1131969.1"/>
    <property type="molecule type" value="Genomic_DNA"/>
</dbReference>
<dbReference type="AlphaFoldDB" id="A0AA40KT71"/>
<organism evidence="1 2">
    <name type="scientific">Melipona bicolor</name>
    <dbReference type="NCBI Taxonomy" id="60889"/>
    <lineage>
        <taxon>Eukaryota</taxon>
        <taxon>Metazoa</taxon>
        <taxon>Ecdysozoa</taxon>
        <taxon>Arthropoda</taxon>
        <taxon>Hexapoda</taxon>
        <taxon>Insecta</taxon>
        <taxon>Pterygota</taxon>
        <taxon>Neoptera</taxon>
        <taxon>Endopterygota</taxon>
        <taxon>Hymenoptera</taxon>
        <taxon>Apocrita</taxon>
        <taxon>Aculeata</taxon>
        <taxon>Apoidea</taxon>
        <taxon>Anthophila</taxon>
        <taxon>Apidae</taxon>
        <taxon>Melipona</taxon>
    </lineage>
</organism>
<name>A0AA40KT71_9HYME</name>
<evidence type="ECO:0000313" key="2">
    <source>
        <dbReference type="Proteomes" id="UP001177670"/>
    </source>
</evidence>
<evidence type="ECO:0000313" key="1">
    <source>
        <dbReference type="EMBL" id="KAK1131969.1"/>
    </source>
</evidence>
<reference evidence="1" key="1">
    <citation type="submission" date="2021-10" db="EMBL/GenBank/DDBJ databases">
        <title>Melipona bicolor Genome sequencing and assembly.</title>
        <authorList>
            <person name="Araujo N.S."/>
            <person name="Arias M.C."/>
        </authorList>
    </citation>
    <scope>NUCLEOTIDE SEQUENCE</scope>
    <source>
        <strain evidence="1">USP_2M_L1-L4_2017</strain>
        <tissue evidence="1">Whole body</tissue>
    </source>
</reference>
<sequence length="81" mass="9634">MKTHEFVIQIINHNLQILVFNILDLSFFKDLIFQKKGELQSLNKDCLKFFQIFEMYLYTIHDTGHPPRKCGKTGFRRLACV</sequence>
<keyword evidence="2" id="KW-1185">Reference proteome</keyword>
<dbReference type="Proteomes" id="UP001177670">
    <property type="component" value="Unassembled WGS sequence"/>
</dbReference>
<gene>
    <name evidence="1" type="ORF">K0M31_016111</name>
</gene>
<accession>A0AA40KT71</accession>
<proteinExistence type="predicted"/>
<protein>
    <submittedName>
        <fullName evidence="1">Uncharacterized protein</fullName>
    </submittedName>
</protein>